<dbReference type="KEGG" id="spar:SPRG_15533"/>
<feature type="chain" id="PRO_5001633381" evidence="1">
    <location>
        <begin position="22"/>
        <end position="167"/>
    </location>
</feature>
<feature type="signal peptide" evidence="1">
    <location>
        <begin position="1"/>
        <end position="21"/>
    </location>
</feature>
<dbReference type="GeneID" id="24137253"/>
<keyword evidence="1" id="KW-0732">Signal</keyword>
<dbReference type="AlphaFoldDB" id="A0A067BGW3"/>
<dbReference type="OrthoDB" id="415532at2759"/>
<evidence type="ECO:0000313" key="3">
    <source>
        <dbReference type="Proteomes" id="UP000030745"/>
    </source>
</evidence>
<dbReference type="EMBL" id="KK583674">
    <property type="protein sequence ID" value="KDO17403.1"/>
    <property type="molecule type" value="Genomic_DNA"/>
</dbReference>
<name>A0A067BGW3_SAPPC</name>
<accession>A0A067BGW3</accession>
<organism evidence="2 3">
    <name type="scientific">Saprolegnia parasitica (strain CBS 223.65)</name>
    <dbReference type="NCBI Taxonomy" id="695850"/>
    <lineage>
        <taxon>Eukaryota</taxon>
        <taxon>Sar</taxon>
        <taxon>Stramenopiles</taxon>
        <taxon>Oomycota</taxon>
        <taxon>Saprolegniomycetes</taxon>
        <taxon>Saprolegniales</taxon>
        <taxon>Saprolegniaceae</taxon>
        <taxon>Saprolegnia</taxon>
    </lineage>
</organism>
<proteinExistence type="predicted"/>
<dbReference type="VEuPathDB" id="FungiDB:SPRG_15533"/>
<evidence type="ECO:0000256" key="1">
    <source>
        <dbReference type="SAM" id="SignalP"/>
    </source>
</evidence>
<gene>
    <name evidence="2" type="ORF">SPRG_15533</name>
</gene>
<protein>
    <submittedName>
        <fullName evidence="2">Uncharacterized protein</fullName>
    </submittedName>
</protein>
<keyword evidence="3" id="KW-1185">Reference proteome</keyword>
<reference evidence="2 3" key="1">
    <citation type="journal article" date="2013" name="PLoS Genet.">
        <title>Distinctive expansion of potential virulence genes in the genome of the oomycete fish pathogen Saprolegnia parasitica.</title>
        <authorList>
            <person name="Jiang R.H."/>
            <person name="de Bruijn I."/>
            <person name="Haas B.J."/>
            <person name="Belmonte R."/>
            <person name="Lobach L."/>
            <person name="Christie J."/>
            <person name="van den Ackerveken G."/>
            <person name="Bottin A."/>
            <person name="Bulone V."/>
            <person name="Diaz-Moreno S.M."/>
            <person name="Dumas B."/>
            <person name="Fan L."/>
            <person name="Gaulin E."/>
            <person name="Govers F."/>
            <person name="Grenville-Briggs L.J."/>
            <person name="Horner N.R."/>
            <person name="Levin J.Z."/>
            <person name="Mammella M."/>
            <person name="Meijer H.J."/>
            <person name="Morris P."/>
            <person name="Nusbaum C."/>
            <person name="Oome S."/>
            <person name="Phillips A.J."/>
            <person name="van Rooyen D."/>
            <person name="Rzeszutek E."/>
            <person name="Saraiva M."/>
            <person name="Secombes C.J."/>
            <person name="Seidl M.F."/>
            <person name="Snel B."/>
            <person name="Stassen J.H."/>
            <person name="Sykes S."/>
            <person name="Tripathy S."/>
            <person name="van den Berg H."/>
            <person name="Vega-Arreguin J.C."/>
            <person name="Wawra S."/>
            <person name="Young S.K."/>
            <person name="Zeng Q."/>
            <person name="Dieguez-Uribeondo J."/>
            <person name="Russ C."/>
            <person name="Tyler B.M."/>
            <person name="van West P."/>
        </authorList>
    </citation>
    <scope>NUCLEOTIDE SEQUENCE [LARGE SCALE GENOMIC DNA]</scope>
    <source>
        <strain evidence="2 3">CBS 223.65</strain>
    </source>
</reference>
<dbReference type="RefSeq" id="XP_012211889.1">
    <property type="nucleotide sequence ID" value="XM_012356499.1"/>
</dbReference>
<evidence type="ECO:0000313" key="2">
    <source>
        <dbReference type="EMBL" id="KDO17403.1"/>
    </source>
</evidence>
<dbReference type="Proteomes" id="UP000030745">
    <property type="component" value="Unassembled WGS sequence"/>
</dbReference>
<sequence>MLLHLGLSSHFFLHWSTSTEGSGPPSGARPNLVLGRESQDTGFVTVRPGLLLLIQSSAAYRFHLQSVDSSREGVAKLLFWDMMPIGCFVSQGAMIDNAILSTADVPPQQRAWLLDLVNATPLCRLPTGVQELVIDFVGHATLSKDAARAAATVATAAREVLVAASLA</sequence>